<dbReference type="PANTHER" id="PTHR34109:SF1">
    <property type="entry name" value="VOC DOMAIN-CONTAINING PROTEIN"/>
    <property type="match status" value="1"/>
</dbReference>
<feature type="domain" description="VOC" evidence="1">
    <location>
        <begin position="11"/>
        <end position="139"/>
    </location>
</feature>
<accession>A0A286DHX3</accession>
<organism evidence="2 3">
    <name type="scientific">Streptomyces zhaozhouensis</name>
    <dbReference type="NCBI Taxonomy" id="1300267"/>
    <lineage>
        <taxon>Bacteria</taxon>
        <taxon>Bacillati</taxon>
        <taxon>Actinomycetota</taxon>
        <taxon>Actinomycetes</taxon>
        <taxon>Kitasatosporales</taxon>
        <taxon>Streptomycetaceae</taxon>
        <taxon>Streptomyces</taxon>
    </lineage>
</organism>
<evidence type="ECO:0000313" key="2">
    <source>
        <dbReference type="EMBL" id="SOD58179.1"/>
    </source>
</evidence>
<evidence type="ECO:0000313" key="3">
    <source>
        <dbReference type="Proteomes" id="UP000219072"/>
    </source>
</evidence>
<dbReference type="InterPro" id="IPR037523">
    <property type="entry name" value="VOC_core"/>
</dbReference>
<evidence type="ECO:0000259" key="1">
    <source>
        <dbReference type="PROSITE" id="PS51819"/>
    </source>
</evidence>
<reference evidence="2 3" key="1">
    <citation type="submission" date="2017-09" db="EMBL/GenBank/DDBJ databases">
        <authorList>
            <person name="Ehlers B."/>
            <person name="Leendertz F.H."/>
        </authorList>
    </citation>
    <scope>NUCLEOTIDE SEQUENCE [LARGE SCALE GENOMIC DNA]</scope>
    <source>
        <strain evidence="2 3">CGMCC 4.7095</strain>
    </source>
</reference>
<dbReference type="SUPFAM" id="SSF54593">
    <property type="entry name" value="Glyoxalase/Bleomycin resistance protein/Dihydroxybiphenyl dioxygenase"/>
    <property type="match status" value="1"/>
</dbReference>
<sequence>MIRMSSDAAPSSVWPVLHYDDTVEALRFLVEVLGFTRAVAAPDEHGGIGHAELRWPGGGALVFGSTRHTDSVHGTMRAGTSAVYVVSDRDGVDAVHRRVVRAGGVVLEAPHETRFGSGAAAYVCTVRDPEGNLWTFGTYRGPAPA</sequence>
<dbReference type="AlphaFoldDB" id="A0A286DHX3"/>
<proteinExistence type="predicted"/>
<dbReference type="InterPro" id="IPR029068">
    <property type="entry name" value="Glyas_Bleomycin-R_OHBP_Dase"/>
</dbReference>
<gene>
    <name evidence="2" type="ORF">SAMN06297387_10121</name>
</gene>
<dbReference type="InterPro" id="IPR004360">
    <property type="entry name" value="Glyas_Fos-R_dOase_dom"/>
</dbReference>
<dbReference type="PANTHER" id="PTHR34109">
    <property type="entry name" value="BNAUNNG04460D PROTEIN-RELATED"/>
    <property type="match status" value="1"/>
</dbReference>
<dbReference type="EMBL" id="OCNE01000001">
    <property type="protein sequence ID" value="SOD58179.1"/>
    <property type="molecule type" value="Genomic_DNA"/>
</dbReference>
<keyword evidence="3" id="KW-1185">Reference proteome</keyword>
<dbReference type="Gene3D" id="3.30.720.110">
    <property type="match status" value="1"/>
</dbReference>
<dbReference type="Pfam" id="PF00903">
    <property type="entry name" value="Glyoxalase"/>
    <property type="match status" value="1"/>
</dbReference>
<protein>
    <submittedName>
        <fullName evidence="2">Uncharacterized conserved protein PhnB, glyoxalase superfamily</fullName>
    </submittedName>
</protein>
<name>A0A286DHX3_9ACTN</name>
<dbReference type="Gene3D" id="3.30.720.120">
    <property type="match status" value="1"/>
</dbReference>
<dbReference type="PROSITE" id="PS51819">
    <property type="entry name" value="VOC"/>
    <property type="match status" value="1"/>
</dbReference>
<dbReference type="Proteomes" id="UP000219072">
    <property type="component" value="Unassembled WGS sequence"/>
</dbReference>